<name>A0A8T0DC88_9TREM</name>
<accession>A0A8T0DC88</accession>
<organism evidence="2 3">
    <name type="scientific">Paragonimus westermani</name>
    <dbReference type="NCBI Taxonomy" id="34504"/>
    <lineage>
        <taxon>Eukaryota</taxon>
        <taxon>Metazoa</taxon>
        <taxon>Spiralia</taxon>
        <taxon>Lophotrochozoa</taxon>
        <taxon>Platyhelminthes</taxon>
        <taxon>Trematoda</taxon>
        <taxon>Digenea</taxon>
        <taxon>Plagiorchiida</taxon>
        <taxon>Troglotremata</taxon>
        <taxon>Troglotrematidae</taxon>
        <taxon>Paragonimus</taxon>
    </lineage>
</organism>
<dbReference type="AlphaFoldDB" id="A0A8T0DC88"/>
<keyword evidence="3" id="KW-1185">Reference proteome</keyword>
<dbReference type="SUPFAM" id="SSF48726">
    <property type="entry name" value="Immunoglobulin"/>
    <property type="match status" value="1"/>
</dbReference>
<protein>
    <recommendedName>
        <fullName evidence="1">Ig-like domain-containing protein</fullName>
    </recommendedName>
</protein>
<evidence type="ECO:0000313" key="3">
    <source>
        <dbReference type="Proteomes" id="UP000699462"/>
    </source>
</evidence>
<dbReference type="PROSITE" id="PS50835">
    <property type="entry name" value="IG_LIKE"/>
    <property type="match status" value="1"/>
</dbReference>
<sequence length="227" mass="26387">MYIDPKLVYNLFFSVPPTIRMTNNKIGQLLHRTTMVRAVITGNPINSFYWEFERRPIYGPNSNCLIPMPNDKYCVLVDKFNAIQREVKTTLFITNLTKHDYGLYTCVVETPFGIFRNSTEVFRTHPTHASPWENQYLRVPNMSDLKSASRTFEKHRTRPNENMNKRETYLVASGSWRDKPQAGQRSYVSNFQTCRTPPCDSSSYASTTYDPDKKSALCLLIALFIYH</sequence>
<feature type="domain" description="Ig-like" evidence="1">
    <location>
        <begin position="17"/>
        <end position="122"/>
    </location>
</feature>
<dbReference type="CDD" id="cd00096">
    <property type="entry name" value="Ig"/>
    <property type="match status" value="1"/>
</dbReference>
<evidence type="ECO:0000259" key="1">
    <source>
        <dbReference type="PROSITE" id="PS50835"/>
    </source>
</evidence>
<dbReference type="EMBL" id="JTDF01006724">
    <property type="protein sequence ID" value="KAF8565453.1"/>
    <property type="molecule type" value="Genomic_DNA"/>
</dbReference>
<reference evidence="2 3" key="1">
    <citation type="submission" date="2019-07" db="EMBL/GenBank/DDBJ databases">
        <title>Annotation for the trematode Paragonimus westermani.</title>
        <authorList>
            <person name="Choi Y.-J."/>
        </authorList>
    </citation>
    <scope>NUCLEOTIDE SEQUENCE [LARGE SCALE GENOMIC DNA]</scope>
    <source>
        <strain evidence="2">180907_Pwestermani</strain>
    </source>
</reference>
<proteinExistence type="predicted"/>
<dbReference type="InterPro" id="IPR036179">
    <property type="entry name" value="Ig-like_dom_sf"/>
</dbReference>
<gene>
    <name evidence="2" type="ORF">P879_04555</name>
</gene>
<dbReference type="InterPro" id="IPR007110">
    <property type="entry name" value="Ig-like_dom"/>
</dbReference>
<evidence type="ECO:0000313" key="2">
    <source>
        <dbReference type="EMBL" id="KAF8565453.1"/>
    </source>
</evidence>
<dbReference type="OrthoDB" id="10012075at2759"/>
<dbReference type="Gene3D" id="2.60.40.10">
    <property type="entry name" value="Immunoglobulins"/>
    <property type="match status" value="1"/>
</dbReference>
<dbReference type="InterPro" id="IPR013783">
    <property type="entry name" value="Ig-like_fold"/>
</dbReference>
<dbReference type="Proteomes" id="UP000699462">
    <property type="component" value="Unassembled WGS sequence"/>
</dbReference>
<comment type="caution">
    <text evidence="2">The sequence shown here is derived from an EMBL/GenBank/DDBJ whole genome shotgun (WGS) entry which is preliminary data.</text>
</comment>